<sequence length="201" mass="22233">MSIFMNVAFSAWNYDVTVLELLAVITALIGIGLAIRGTRWAWPFYFLSSALYAWLLWEYALYGTAALQLVFIAAAIWGWFGWGPKSIVPSTVSNRTRLILLIGSLAAWLALVPVLAAIGDPAPWPDTFVFVGSVVAQVLMVREYAESWVLWIVVNVVGAVLYATQNLWFTSLFYAVLIIMAVIGLRSWLAKRAPRVTSVSA</sequence>
<keyword evidence="6 7" id="KW-0472">Membrane</keyword>
<keyword evidence="5 7" id="KW-1133">Transmembrane helix</keyword>
<keyword evidence="4 7" id="KW-0812">Transmembrane</keyword>
<evidence type="ECO:0000256" key="6">
    <source>
        <dbReference type="ARBA" id="ARBA00023136"/>
    </source>
</evidence>
<dbReference type="InterPro" id="IPR006419">
    <property type="entry name" value="NMN_transpt_PnuC"/>
</dbReference>
<proteinExistence type="predicted"/>
<comment type="subcellular location">
    <subcellularLocation>
        <location evidence="1">Cell membrane</location>
        <topology evidence="1">Multi-pass membrane protein</topology>
    </subcellularLocation>
</comment>
<evidence type="ECO:0000256" key="7">
    <source>
        <dbReference type="SAM" id="Phobius"/>
    </source>
</evidence>
<evidence type="ECO:0000256" key="5">
    <source>
        <dbReference type="ARBA" id="ARBA00022989"/>
    </source>
</evidence>
<feature type="transmembrane region" description="Helical" evidence="7">
    <location>
        <begin position="40"/>
        <end position="57"/>
    </location>
</feature>
<reference evidence="8" key="1">
    <citation type="submission" date="2020-05" db="EMBL/GenBank/DDBJ databases">
        <authorList>
            <person name="Chiriac C."/>
            <person name="Salcher M."/>
            <person name="Ghai R."/>
            <person name="Kavagutti S V."/>
        </authorList>
    </citation>
    <scope>NUCLEOTIDE SEQUENCE</scope>
</reference>
<gene>
    <name evidence="8" type="ORF">UFOPK2809_00751</name>
</gene>
<protein>
    <submittedName>
        <fullName evidence="8">Unannotated protein</fullName>
    </submittedName>
</protein>
<dbReference type="GO" id="GO:0034257">
    <property type="term" value="F:nicotinamide riboside transmembrane transporter activity"/>
    <property type="evidence" value="ECO:0007669"/>
    <property type="project" value="InterPro"/>
</dbReference>
<evidence type="ECO:0000256" key="3">
    <source>
        <dbReference type="ARBA" id="ARBA00022475"/>
    </source>
</evidence>
<accession>A0A6J6TN84</accession>
<evidence type="ECO:0000256" key="2">
    <source>
        <dbReference type="ARBA" id="ARBA00022448"/>
    </source>
</evidence>
<evidence type="ECO:0000313" key="8">
    <source>
        <dbReference type="EMBL" id="CAB4748087.1"/>
    </source>
</evidence>
<name>A0A6J6TN84_9ZZZZ</name>
<feature type="transmembrane region" description="Helical" evidence="7">
    <location>
        <begin position="63"/>
        <end position="82"/>
    </location>
</feature>
<dbReference type="GO" id="GO:0005886">
    <property type="term" value="C:plasma membrane"/>
    <property type="evidence" value="ECO:0007669"/>
    <property type="project" value="UniProtKB-SubCell"/>
</dbReference>
<keyword evidence="2" id="KW-0813">Transport</keyword>
<feature type="transmembrane region" description="Helical" evidence="7">
    <location>
        <begin position="124"/>
        <end position="141"/>
    </location>
</feature>
<dbReference type="Pfam" id="PF04973">
    <property type="entry name" value="NMN_transporter"/>
    <property type="match status" value="1"/>
</dbReference>
<dbReference type="EMBL" id="CAEZZA010000086">
    <property type="protein sequence ID" value="CAB4748087.1"/>
    <property type="molecule type" value="Genomic_DNA"/>
</dbReference>
<dbReference type="PANTHER" id="PTHR36122">
    <property type="entry name" value="NICOTINAMIDE RIBOSIDE TRANSPORTER PNUC"/>
    <property type="match status" value="1"/>
</dbReference>
<dbReference type="NCBIfam" id="TIGR01528">
    <property type="entry name" value="NMN_trans_PnuC"/>
    <property type="match status" value="1"/>
</dbReference>
<keyword evidence="3" id="KW-1003">Cell membrane</keyword>
<feature type="transmembrane region" description="Helical" evidence="7">
    <location>
        <begin position="171"/>
        <end position="189"/>
    </location>
</feature>
<organism evidence="8">
    <name type="scientific">freshwater metagenome</name>
    <dbReference type="NCBI Taxonomy" id="449393"/>
    <lineage>
        <taxon>unclassified sequences</taxon>
        <taxon>metagenomes</taxon>
        <taxon>ecological metagenomes</taxon>
    </lineage>
</organism>
<dbReference type="AlphaFoldDB" id="A0A6J6TN84"/>
<feature type="transmembrane region" description="Helical" evidence="7">
    <location>
        <begin position="98"/>
        <end position="118"/>
    </location>
</feature>
<evidence type="ECO:0000256" key="1">
    <source>
        <dbReference type="ARBA" id="ARBA00004651"/>
    </source>
</evidence>
<feature type="transmembrane region" description="Helical" evidence="7">
    <location>
        <begin position="12"/>
        <end position="33"/>
    </location>
</feature>
<feature type="transmembrane region" description="Helical" evidence="7">
    <location>
        <begin position="148"/>
        <end position="165"/>
    </location>
</feature>
<evidence type="ECO:0000256" key="4">
    <source>
        <dbReference type="ARBA" id="ARBA00022692"/>
    </source>
</evidence>
<dbReference type="PANTHER" id="PTHR36122:SF2">
    <property type="entry name" value="NICOTINAMIDE RIBOSIDE TRANSPORTER PNUC"/>
    <property type="match status" value="1"/>
</dbReference>